<feature type="compositionally biased region" description="Low complexity" evidence="1">
    <location>
        <begin position="243"/>
        <end position="261"/>
    </location>
</feature>
<evidence type="ECO:0008006" key="5">
    <source>
        <dbReference type="Google" id="ProtNLM"/>
    </source>
</evidence>
<sequence>MKLFYFFQNKLGLLFAPVAIMALASCGSYQYSGYEADGIYGESRPGIWEQEIPQTTEVKPNGNNSYYQNLFGQQADMYGEILEGDVFTDVDSYTSNDGYEGYSDVGGDVAYVQGNAPWGKDPDTYTINIYNNGFGGFYSPWSYGWGYGNPYFGYGYPFYNFGYGGFYDPYYSPFWGYNRWAYGYGGAYWGAGWAWNYGYPYSGYGYPYHSYYGNHAYYGNGHGNYAYHNTRRGSQVQNRSGVSSRAYANNSRSNTRSSYSRRIQEIRNTRSGSDYSSRTATAGRTSTNNRGDNMYTRTSRRSAPSTYEGYSRSSNTRGYSPSTTRSGTVRSSGTTTRSTGTTTRSSSNTSTRSSGNVTRGSSTTTRSSGSTSRGSGRGRG</sequence>
<dbReference type="EMBL" id="JBHUOJ010000033">
    <property type="protein sequence ID" value="MFD2834623.1"/>
    <property type="molecule type" value="Genomic_DNA"/>
</dbReference>
<feature type="compositionally biased region" description="Polar residues" evidence="1">
    <location>
        <begin position="295"/>
        <end position="305"/>
    </location>
</feature>
<feature type="compositionally biased region" description="Polar residues" evidence="1">
    <location>
        <begin position="311"/>
        <end position="321"/>
    </location>
</feature>
<organism evidence="3 4">
    <name type="scientific">Christiangramia antarctica</name>
    <dbReference type="NCBI Taxonomy" id="2058158"/>
    <lineage>
        <taxon>Bacteria</taxon>
        <taxon>Pseudomonadati</taxon>
        <taxon>Bacteroidota</taxon>
        <taxon>Flavobacteriia</taxon>
        <taxon>Flavobacteriales</taxon>
        <taxon>Flavobacteriaceae</taxon>
        <taxon>Christiangramia</taxon>
    </lineage>
</organism>
<gene>
    <name evidence="3" type="ORF">ACFSYS_15125</name>
</gene>
<dbReference type="Proteomes" id="UP001597438">
    <property type="component" value="Unassembled WGS sequence"/>
</dbReference>
<name>A0ABW5X8Q1_9FLAO</name>
<evidence type="ECO:0000313" key="4">
    <source>
        <dbReference type="Proteomes" id="UP001597438"/>
    </source>
</evidence>
<keyword evidence="2" id="KW-0732">Signal</keyword>
<accession>A0ABW5X8Q1</accession>
<dbReference type="RefSeq" id="WP_251740707.1">
    <property type="nucleotide sequence ID" value="NZ_JBHUOJ010000033.1"/>
</dbReference>
<feature type="chain" id="PRO_5046755266" description="Vitellogenin II" evidence="2">
    <location>
        <begin position="25"/>
        <end position="380"/>
    </location>
</feature>
<evidence type="ECO:0000313" key="3">
    <source>
        <dbReference type="EMBL" id="MFD2834623.1"/>
    </source>
</evidence>
<evidence type="ECO:0000256" key="1">
    <source>
        <dbReference type="SAM" id="MobiDB-lite"/>
    </source>
</evidence>
<feature type="compositionally biased region" description="Low complexity" evidence="1">
    <location>
        <begin position="322"/>
        <end position="374"/>
    </location>
</feature>
<feature type="compositionally biased region" description="Polar residues" evidence="1">
    <location>
        <begin position="233"/>
        <end position="242"/>
    </location>
</feature>
<protein>
    <recommendedName>
        <fullName evidence="5">Vitellogenin II</fullName>
    </recommendedName>
</protein>
<evidence type="ECO:0000256" key="2">
    <source>
        <dbReference type="SAM" id="SignalP"/>
    </source>
</evidence>
<comment type="caution">
    <text evidence="3">The sequence shown here is derived from an EMBL/GenBank/DDBJ whole genome shotgun (WGS) entry which is preliminary data.</text>
</comment>
<keyword evidence="4" id="KW-1185">Reference proteome</keyword>
<feature type="compositionally biased region" description="Low complexity" evidence="1">
    <location>
        <begin position="276"/>
        <end position="290"/>
    </location>
</feature>
<feature type="signal peptide" evidence="2">
    <location>
        <begin position="1"/>
        <end position="24"/>
    </location>
</feature>
<dbReference type="PROSITE" id="PS51257">
    <property type="entry name" value="PROKAR_LIPOPROTEIN"/>
    <property type="match status" value="1"/>
</dbReference>
<proteinExistence type="predicted"/>
<feature type="region of interest" description="Disordered" evidence="1">
    <location>
        <begin position="233"/>
        <end position="380"/>
    </location>
</feature>
<reference evidence="4" key="1">
    <citation type="journal article" date="2019" name="Int. J. Syst. Evol. Microbiol.">
        <title>The Global Catalogue of Microorganisms (GCM) 10K type strain sequencing project: providing services to taxonomists for standard genome sequencing and annotation.</title>
        <authorList>
            <consortium name="The Broad Institute Genomics Platform"/>
            <consortium name="The Broad Institute Genome Sequencing Center for Infectious Disease"/>
            <person name="Wu L."/>
            <person name="Ma J."/>
        </authorList>
    </citation>
    <scope>NUCLEOTIDE SEQUENCE [LARGE SCALE GENOMIC DNA]</scope>
    <source>
        <strain evidence="4">KCTC 52925</strain>
    </source>
</reference>